<dbReference type="GO" id="GO:0016787">
    <property type="term" value="F:hydrolase activity"/>
    <property type="evidence" value="ECO:0007669"/>
    <property type="project" value="UniProtKB-KW"/>
</dbReference>
<dbReference type="RefSeq" id="WP_115452622.1">
    <property type="nucleotide sequence ID" value="NZ_QNQT01000006.1"/>
</dbReference>
<dbReference type="EMBL" id="QNQT01000006">
    <property type="protein sequence ID" value="RDU36133.1"/>
    <property type="molecule type" value="Genomic_DNA"/>
</dbReference>
<evidence type="ECO:0000259" key="1">
    <source>
        <dbReference type="Pfam" id="PF12146"/>
    </source>
</evidence>
<reference evidence="2 3" key="1">
    <citation type="submission" date="2018-07" db="EMBL/GenBank/DDBJ databases">
        <title>Bacillus sp. YLB-04 draft genome sequence.</title>
        <authorList>
            <person name="Yu L."/>
            <person name="Tang X."/>
        </authorList>
    </citation>
    <scope>NUCLEOTIDE SEQUENCE [LARGE SCALE GENOMIC DNA]</scope>
    <source>
        <strain evidence="2 3">YLB-04</strain>
    </source>
</reference>
<dbReference type="Pfam" id="PF12146">
    <property type="entry name" value="Hydrolase_4"/>
    <property type="match status" value="1"/>
</dbReference>
<dbReference type="OrthoDB" id="9806902at2"/>
<organism evidence="2 3">
    <name type="scientific">Neobacillus piezotolerans</name>
    <dbReference type="NCBI Taxonomy" id="2259171"/>
    <lineage>
        <taxon>Bacteria</taxon>
        <taxon>Bacillati</taxon>
        <taxon>Bacillota</taxon>
        <taxon>Bacilli</taxon>
        <taxon>Bacillales</taxon>
        <taxon>Bacillaceae</taxon>
        <taxon>Neobacillus</taxon>
    </lineage>
</organism>
<dbReference type="PRINTS" id="PR00111">
    <property type="entry name" value="ABHYDROLASE"/>
</dbReference>
<protein>
    <submittedName>
        <fullName evidence="2">Alpha/beta hydrolase</fullName>
    </submittedName>
</protein>
<sequence>MWKWEADGEAKAVIVMVHGAMEHHRRYGWLIEMWRTSGFHVIMGDLPGQGMTTRAHRGHIDSFDEYLTEVRDWIEAAYTYGLPVFLLGHSMGGLISIRLLQEEKLTIAGVILSSPCLGLVHEPPKFINFLSYGLNLVFPSLRMKSGITVKMATRNKEVQEFDLNDTLYVTKVSVRWYRELQDAMKAAFHELGQIQDVPALVMQAGDDLIVNKKAVRSWFNQAPLSEKRFKEWPDFYHEIFNEPERDKVFEYARDFVHGQLREIGYVID</sequence>
<dbReference type="SUPFAM" id="SSF53474">
    <property type="entry name" value="alpha/beta-Hydrolases"/>
    <property type="match status" value="1"/>
</dbReference>
<evidence type="ECO:0000313" key="3">
    <source>
        <dbReference type="Proteomes" id="UP000257144"/>
    </source>
</evidence>
<gene>
    <name evidence="2" type="ORF">DRW41_13955</name>
</gene>
<accession>A0A3D8GNT7</accession>
<dbReference type="Gene3D" id="3.40.50.1820">
    <property type="entry name" value="alpha/beta hydrolase"/>
    <property type="match status" value="1"/>
</dbReference>
<feature type="domain" description="Serine aminopeptidase S33" evidence="1">
    <location>
        <begin position="9"/>
        <end position="244"/>
    </location>
</feature>
<dbReference type="InterPro" id="IPR051044">
    <property type="entry name" value="MAG_DAG_Lipase"/>
</dbReference>
<dbReference type="InterPro" id="IPR000073">
    <property type="entry name" value="AB_hydrolase_1"/>
</dbReference>
<dbReference type="Proteomes" id="UP000257144">
    <property type="component" value="Unassembled WGS sequence"/>
</dbReference>
<keyword evidence="3" id="KW-1185">Reference proteome</keyword>
<dbReference type="PANTHER" id="PTHR11614">
    <property type="entry name" value="PHOSPHOLIPASE-RELATED"/>
    <property type="match status" value="1"/>
</dbReference>
<name>A0A3D8GNT7_9BACI</name>
<dbReference type="AlphaFoldDB" id="A0A3D8GNT7"/>
<evidence type="ECO:0000313" key="2">
    <source>
        <dbReference type="EMBL" id="RDU36133.1"/>
    </source>
</evidence>
<keyword evidence="2" id="KW-0378">Hydrolase</keyword>
<dbReference type="InterPro" id="IPR022742">
    <property type="entry name" value="Hydrolase_4"/>
</dbReference>
<proteinExistence type="predicted"/>
<dbReference type="FunFam" id="3.40.50.1820:FF:000154">
    <property type="entry name" value="Alpha/beta hydrolase"/>
    <property type="match status" value="1"/>
</dbReference>
<comment type="caution">
    <text evidence="2">The sequence shown here is derived from an EMBL/GenBank/DDBJ whole genome shotgun (WGS) entry which is preliminary data.</text>
</comment>
<dbReference type="InterPro" id="IPR029058">
    <property type="entry name" value="AB_hydrolase_fold"/>
</dbReference>